<evidence type="ECO:0000313" key="2">
    <source>
        <dbReference type="EMBL" id="CBH97636.1"/>
    </source>
</evidence>
<dbReference type="EMBL" id="CABM01000045">
    <property type="protein sequence ID" value="CBH97636.1"/>
    <property type="molecule type" value="Genomic_DNA"/>
</dbReference>
<organism evidence="2">
    <name type="scientific">mine drainage metagenome</name>
    <dbReference type="NCBI Taxonomy" id="410659"/>
    <lineage>
        <taxon>unclassified sequences</taxon>
        <taxon>metagenomes</taxon>
        <taxon>ecological metagenomes</taxon>
    </lineage>
</organism>
<dbReference type="AlphaFoldDB" id="E6PRT0"/>
<protein>
    <recommendedName>
        <fullName evidence="3">Histone H1</fullName>
    </recommendedName>
</protein>
<sequence>MKTRTGKKLDLNQLAKAIVDEATGEAPRIDAVLTGKKANSQRGGLKGGVSRMSELTETERSALAKKAAGARWGKEKAASGMRPDAGKTTSTEQH</sequence>
<reference evidence="2" key="1">
    <citation type="submission" date="2009-10" db="EMBL/GenBank/DDBJ databases">
        <title>Diversity of trophic interactions inside an arsenic-rich microbial ecosystem.</title>
        <authorList>
            <person name="Bertin P.N."/>
            <person name="Heinrich-Salmeron A."/>
            <person name="Pelletier E."/>
            <person name="Goulhen-Chollet F."/>
            <person name="Arsene-Ploetze F."/>
            <person name="Gallien S."/>
            <person name="Calteau A."/>
            <person name="Vallenet D."/>
            <person name="Casiot C."/>
            <person name="Chane-Woon-Ming B."/>
            <person name="Giloteaux L."/>
            <person name="Barakat M."/>
            <person name="Bonnefoy V."/>
            <person name="Bruneel O."/>
            <person name="Chandler M."/>
            <person name="Cleiss J."/>
            <person name="Duran R."/>
            <person name="Elbaz-Poulichet F."/>
            <person name="Fonknechten N."/>
            <person name="Lauga B."/>
            <person name="Mornico D."/>
            <person name="Ortet P."/>
            <person name="Schaeffer C."/>
            <person name="Siguier P."/>
            <person name="Alexander Thil Smith A."/>
            <person name="Van Dorsselaer A."/>
            <person name="Weissenbach J."/>
            <person name="Medigue C."/>
            <person name="Le Paslier D."/>
        </authorList>
    </citation>
    <scope>NUCLEOTIDE SEQUENCE</scope>
</reference>
<evidence type="ECO:0008006" key="3">
    <source>
        <dbReference type="Google" id="ProtNLM"/>
    </source>
</evidence>
<comment type="caution">
    <text evidence="2">The sequence shown here is derived from an EMBL/GenBank/DDBJ whole genome shotgun (WGS) entry which is preliminary data.</text>
</comment>
<evidence type="ECO:0000256" key="1">
    <source>
        <dbReference type="SAM" id="MobiDB-lite"/>
    </source>
</evidence>
<accession>E6PRT0</accession>
<gene>
    <name evidence="2" type="ORF">CARN2_3110</name>
</gene>
<proteinExistence type="predicted"/>
<feature type="region of interest" description="Disordered" evidence="1">
    <location>
        <begin position="37"/>
        <end position="94"/>
    </location>
</feature>
<name>E6PRT0_9ZZZZ</name>